<proteinExistence type="predicted"/>
<reference evidence="1 2" key="2">
    <citation type="submission" date="2016-08" db="EMBL/GenBank/DDBJ databases">
        <title>Pervasive Adenine N6-methylation of Active Genes in Fungi.</title>
        <authorList>
            <consortium name="DOE Joint Genome Institute"/>
            <person name="Mondo S.J."/>
            <person name="Dannebaum R.O."/>
            <person name="Kuo R.C."/>
            <person name="Labutti K."/>
            <person name="Haridas S."/>
            <person name="Kuo A."/>
            <person name="Salamov A."/>
            <person name="Ahrendt S.R."/>
            <person name="Lipzen A."/>
            <person name="Sullivan W."/>
            <person name="Andreopoulos W.B."/>
            <person name="Clum A."/>
            <person name="Lindquist E."/>
            <person name="Daum C."/>
            <person name="Ramamoorthy G.K."/>
            <person name="Gryganskyi A."/>
            <person name="Culley D."/>
            <person name="Magnuson J.K."/>
            <person name="James T.Y."/>
            <person name="O'Malley M.A."/>
            <person name="Stajich J.E."/>
            <person name="Spatafora J.W."/>
            <person name="Visel A."/>
            <person name="Grigoriev I.V."/>
        </authorList>
    </citation>
    <scope>NUCLEOTIDE SEQUENCE [LARGE SCALE GENOMIC DNA]</scope>
    <source>
        <strain evidence="1 2">S4</strain>
    </source>
</reference>
<dbReference type="AlphaFoldDB" id="A0A1Y1WV96"/>
<dbReference type="Proteomes" id="UP000193944">
    <property type="component" value="Unassembled WGS sequence"/>
</dbReference>
<comment type="caution">
    <text evidence="1">The sequence shown here is derived from an EMBL/GenBank/DDBJ whole genome shotgun (WGS) entry which is preliminary data.</text>
</comment>
<gene>
    <name evidence="1" type="ORF">BCR32DRAFT_283179</name>
</gene>
<evidence type="ECO:0000313" key="2">
    <source>
        <dbReference type="Proteomes" id="UP000193944"/>
    </source>
</evidence>
<organism evidence="1 2">
    <name type="scientific">Anaeromyces robustus</name>
    <dbReference type="NCBI Taxonomy" id="1754192"/>
    <lineage>
        <taxon>Eukaryota</taxon>
        <taxon>Fungi</taxon>
        <taxon>Fungi incertae sedis</taxon>
        <taxon>Chytridiomycota</taxon>
        <taxon>Chytridiomycota incertae sedis</taxon>
        <taxon>Neocallimastigomycetes</taxon>
        <taxon>Neocallimastigales</taxon>
        <taxon>Neocallimastigaceae</taxon>
        <taxon>Anaeromyces</taxon>
    </lineage>
</organism>
<evidence type="ECO:0008006" key="3">
    <source>
        <dbReference type="Google" id="ProtNLM"/>
    </source>
</evidence>
<dbReference type="EMBL" id="MCFG01000248">
    <property type="protein sequence ID" value="ORX77433.1"/>
    <property type="molecule type" value="Genomic_DNA"/>
</dbReference>
<evidence type="ECO:0000313" key="1">
    <source>
        <dbReference type="EMBL" id="ORX77433.1"/>
    </source>
</evidence>
<keyword evidence="2" id="KW-1185">Reference proteome</keyword>
<sequence length="171" mass="20080">MNHLTSGHNLNSKENSENPLNFLKERFNCDFNVLAVPKKEYYQKFRGNEKVFKHQESLIINDYYEKVKGFVESNHLNPVSLLLSIYGFVMYKYTGQEIIYTLFCGNDIGREEGRCSDEEDITTTITTQPFLIKCNKNGTLMDIFNDIDHCLTYYYYHYKNPSILFSEISES</sequence>
<accession>A0A1Y1WV96</accession>
<name>A0A1Y1WV96_9FUNG</name>
<protein>
    <recommendedName>
        <fullName evidence="3">Condensation domain-containing protein</fullName>
    </recommendedName>
</protein>
<reference evidence="1 2" key="1">
    <citation type="submission" date="2016-08" db="EMBL/GenBank/DDBJ databases">
        <title>A Parts List for Fungal Cellulosomes Revealed by Comparative Genomics.</title>
        <authorList>
            <consortium name="DOE Joint Genome Institute"/>
            <person name="Haitjema C.H."/>
            <person name="Gilmore S.P."/>
            <person name="Henske J.K."/>
            <person name="Solomon K.V."/>
            <person name="De Groot R."/>
            <person name="Kuo A."/>
            <person name="Mondo S.J."/>
            <person name="Salamov A.A."/>
            <person name="Labutti K."/>
            <person name="Zhao Z."/>
            <person name="Chiniquy J."/>
            <person name="Barry K."/>
            <person name="Brewer H.M."/>
            <person name="Purvine S.O."/>
            <person name="Wright A.T."/>
            <person name="Boxma B."/>
            <person name="Van Alen T."/>
            <person name="Hackstein J.H."/>
            <person name="Baker S.E."/>
            <person name="Grigoriev I.V."/>
            <person name="O'Malley M.A."/>
        </authorList>
    </citation>
    <scope>NUCLEOTIDE SEQUENCE [LARGE SCALE GENOMIC DNA]</scope>
    <source>
        <strain evidence="1 2">S4</strain>
    </source>
</reference>